<dbReference type="EMBL" id="JAHQIW010000594">
    <property type="protein sequence ID" value="KAJ1349005.1"/>
    <property type="molecule type" value="Genomic_DNA"/>
</dbReference>
<feature type="region of interest" description="Disordered" evidence="1">
    <location>
        <begin position="1"/>
        <end position="53"/>
    </location>
</feature>
<evidence type="ECO:0000256" key="1">
    <source>
        <dbReference type="SAM" id="MobiDB-lite"/>
    </source>
</evidence>
<sequence>MNVTNERIAEYGDDDRHPDQSTDVLKKAKPTKRQERAVRNEKFDNDSETVNQH</sequence>
<dbReference type="Proteomes" id="UP001196413">
    <property type="component" value="Unassembled WGS sequence"/>
</dbReference>
<organism evidence="2 3">
    <name type="scientific">Parelaphostrongylus tenuis</name>
    <name type="common">Meningeal worm</name>
    <dbReference type="NCBI Taxonomy" id="148309"/>
    <lineage>
        <taxon>Eukaryota</taxon>
        <taxon>Metazoa</taxon>
        <taxon>Ecdysozoa</taxon>
        <taxon>Nematoda</taxon>
        <taxon>Chromadorea</taxon>
        <taxon>Rhabditida</taxon>
        <taxon>Rhabditina</taxon>
        <taxon>Rhabditomorpha</taxon>
        <taxon>Strongyloidea</taxon>
        <taxon>Metastrongylidae</taxon>
        <taxon>Parelaphostrongylus</taxon>
    </lineage>
</organism>
<evidence type="ECO:0000313" key="3">
    <source>
        <dbReference type="Proteomes" id="UP001196413"/>
    </source>
</evidence>
<comment type="caution">
    <text evidence="2">The sequence shown here is derived from an EMBL/GenBank/DDBJ whole genome shotgun (WGS) entry which is preliminary data.</text>
</comment>
<reference evidence="2" key="1">
    <citation type="submission" date="2021-06" db="EMBL/GenBank/DDBJ databases">
        <title>Parelaphostrongylus tenuis whole genome reference sequence.</title>
        <authorList>
            <person name="Garwood T.J."/>
            <person name="Larsen P.A."/>
            <person name="Fountain-Jones N.M."/>
            <person name="Garbe J.R."/>
            <person name="Macchietto M.G."/>
            <person name="Kania S.A."/>
            <person name="Gerhold R.W."/>
            <person name="Richards J.E."/>
            <person name="Wolf T.M."/>
        </authorList>
    </citation>
    <scope>NUCLEOTIDE SEQUENCE</scope>
    <source>
        <strain evidence="2">MNPRO001-30</strain>
        <tissue evidence="2">Meninges</tissue>
    </source>
</reference>
<gene>
    <name evidence="2" type="ORF">KIN20_004431</name>
</gene>
<dbReference type="AlphaFoldDB" id="A0AAD5LYS6"/>
<feature type="compositionally biased region" description="Basic and acidic residues" evidence="1">
    <location>
        <begin position="7"/>
        <end position="45"/>
    </location>
</feature>
<feature type="non-terminal residue" evidence="2">
    <location>
        <position position="53"/>
    </location>
</feature>
<name>A0AAD5LYS6_PARTN</name>
<accession>A0AAD5LYS6</accession>
<protein>
    <submittedName>
        <fullName evidence="2">Uncharacterized protein</fullName>
    </submittedName>
</protein>
<proteinExistence type="predicted"/>
<keyword evidence="3" id="KW-1185">Reference proteome</keyword>
<evidence type="ECO:0000313" key="2">
    <source>
        <dbReference type="EMBL" id="KAJ1349005.1"/>
    </source>
</evidence>